<dbReference type="PANTHER" id="PTHR31123:SF1">
    <property type="entry name" value="ACCUMULATION OF DYADS PROTEIN 2-RELATED"/>
    <property type="match status" value="1"/>
</dbReference>
<keyword evidence="3 7" id="KW-0812">Transmembrane</keyword>
<dbReference type="EMBL" id="CP163441">
    <property type="protein sequence ID" value="XDQ47912.1"/>
    <property type="molecule type" value="Genomic_DNA"/>
</dbReference>
<feature type="transmembrane region" description="Helical" evidence="7">
    <location>
        <begin position="92"/>
        <end position="114"/>
    </location>
</feature>
<dbReference type="InterPro" id="IPR051633">
    <property type="entry name" value="AceTr"/>
</dbReference>
<evidence type="ECO:0000256" key="7">
    <source>
        <dbReference type="SAM" id="Phobius"/>
    </source>
</evidence>
<reference evidence="8" key="1">
    <citation type="submission" date="2024-07" db="EMBL/GenBank/DDBJ databases">
        <authorList>
            <person name="Yu S.T."/>
        </authorList>
    </citation>
    <scope>NUCLEOTIDE SEQUENCE</scope>
    <source>
        <strain evidence="8">R39</strain>
    </source>
</reference>
<gene>
    <name evidence="8" type="ORF">AB5J52_39745</name>
</gene>
<dbReference type="NCBIfam" id="NF038013">
    <property type="entry name" value="AceTr_1"/>
    <property type="match status" value="1"/>
</dbReference>
<evidence type="ECO:0000256" key="2">
    <source>
        <dbReference type="ARBA" id="ARBA00005587"/>
    </source>
</evidence>
<feature type="region of interest" description="Disordered" evidence="6">
    <location>
        <begin position="1"/>
        <end position="30"/>
    </location>
</feature>
<keyword evidence="5 7" id="KW-0472">Membrane</keyword>
<name>A0AB39QZ92_9ACTN</name>
<dbReference type="PANTHER" id="PTHR31123">
    <property type="entry name" value="ACCUMULATION OF DYADS PROTEIN 2-RELATED"/>
    <property type="match status" value="1"/>
</dbReference>
<feature type="transmembrane region" description="Helical" evidence="7">
    <location>
        <begin position="183"/>
        <end position="205"/>
    </location>
</feature>
<comment type="similarity">
    <text evidence="2">Belongs to the acetate uptake transporter (AceTr) (TC 2.A.96) family.</text>
</comment>
<dbReference type="GeneID" id="301466442"/>
<keyword evidence="4 7" id="KW-1133">Transmembrane helix</keyword>
<protein>
    <submittedName>
        <fullName evidence="8">Acetate uptake transporter</fullName>
    </submittedName>
</protein>
<accession>A0AB39QZ92</accession>
<dbReference type="Pfam" id="PF01184">
    <property type="entry name" value="Gpr1_Fun34_YaaH"/>
    <property type="match status" value="1"/>
</dbReference>
<dbReference type="GO" id="GO:0015123">
    <property type="term" value="F:acetate transmembrane transporter activity"/>
    <property type="evidence" value="ECO:0007669"/>
    <property type="project" value="TreeGrafter"/>
</dbReference>
<feature type="transmembrane region" description="Helical" evidence="7">
    <location>
        <begin position="37"/>
        <end position="57"/>
    </location>
</feature>
<sequence length="217" mass="23182">MTQTQTPVTDELPAVPQEQNPAAQAPSHPPIADPGPLGLAGFALTTFVLSCFNSGLIKDGTLEAVVLPLALFYGGIAQVLAGMWEFRKNNTFGALAFTSYGAFWLSFAGYVKFVAPHLVAAHAHQATGLFLLAWTIFTVYMTIVTTRISGLLLAIFSVLSVTFGLLTAGQFQQQTSLIHMGGWAGLLTALLAWYGSFAGVANASWKNRSLPTWPFQG</sequence>
<feature type="transmembrane region" description="Helical" evidence="7">
    <location>
        <begin position="151"/>
        <end position="171"/>
    </location>
</feature>
<evidence type="ECO:0000256" key="3">
    <source>
        <dbReference type="ARBA" id="ARBA00022692"/>
    </source>
</evidence>
<feature type="transmembrane region" description="Helical" evidence="7">
    <location>
        <begin position="126"/>
        <end position="145"/>
    </location>
</feature>
<dbReference type="InterPro" id="IPR000791">
    <property type="entry name" value="Gpr1/Fun34/SatP-like"/>
</dbReference>
<comment type="subcellular location">
    <subcellularLocation>
        <location evidence="1">Membrane</location>
        <topology evidence="1">Multi-pass membrane protein</topology>
    </subcellularLocation>
</comment>
<dbReference type="RefSeq" id="WP_234538301.1">
    <property type="nucleotide sequence ID" value="NZ_CP163441.1"/>
</dbReference>
<dbReference type="AlphaFoldDB" id="A0AB39QZ92"/>
<evidence type="ECO:0000256" key="1">
    <source>
        <dbReference type="ARBA" id="ARBA00004141"/>
    </source>
</evidence>
<organism evidence="8">
    <name type="scientific">Streptomyces sp. R39</name>
    <dbReference type="NCBI Taxonomy" id="3238631"/>
    <lineage>
        <taxon>Bacteria</taxon>
        <taxon>Bacillati</taxon>
        <taxon>Actinomycetota</taxon>
        <taxon>Actinomycetes</taxon>
        <taxon>Kitasatosporales</taxon>
        <taxon>Streptomycetaceae</taxon>
        <taxon>Streptomyces</taxon>
    </lineage>
</organism>
<proteinExistence type="inferred from homology"/>
<evidence type="ECO:0000256" key="6">
    <source>
        <dbReference type="SAM" id="MobiDB-lite"/>
    </source>
</evidence>
<evidence type="ECO:0000313" key="8">
    <source>
        <dbReference type="EMBL" id="XDQ47912.1"/>
    </source>
</evidence>
<evidence type="ECO:0000256" key="4">
    <source>
        <dbReference type="ARBA" id="ARBA00022989"/>
    </source>
</evidence>
<feature type="transmembrane region" description="Helical" evidence="7">
    <location>
        <begin position="64"/>
        <end position="86"/>
    </location>
</feature>
<evidence type="ECO:0000256" key="5">
    <source>
        <dbReference type="ARBA" id="ARBA00023136"/>
    </source>
</evidence>
<dbReference type="GO" id="GO:0005886">
    <property type="term" value="C:plasma membrane"/>
    <property type="evidence" value="ECO:0007669"/>
    <property type="project" value="TreeGrafter"/>
</dbReference>